<accession>A0A0D0BPR3</accession>
<dbReference type="Proteomes" id="UP000053593">
    <property type="component" value="Unassembled WGS sequence"/>
</dbReference>
<dbReference type="EMBL" id="KN834860">
    <property type="protein sequence ID" value="KIK51589.1"/>
    <property type="molecule type" value="Genomic_DNA"/>
</dbReference>
<organism evidence="1 2">
    <name type="scientific">Collybiopsis luxurians FD-317 M1</name>
    <dbReference type="NCBI Taxonomy" id="944289"/>
    <lineage>
        <taxon>Eukaryota</taxon>
        <taxon>Fungi</taxon>
        <taxon>Dikarya</taxon>
        <taxon>Basidiomycota</taxon>
        <taxon>Agaricomycotina</taxon>
        <taxon>Agaricomycetes</taxon>
        <taxon>Agaricomycetidae</taxon>
        <taxon>Agaricales</taxon>
        <taxon>Marasmiineae</taxon>
        <taxon>Omphalotaceae</taxon>
        <taxon>Collybiopsis</taxon>
        <taxon>Collybiopsis luxurians</taxon>
    </lineage>
</organism>
<gene>
    <name evidence="1" type="ORF">GYMLUDRAFT_251966</name>
</gene>
<proteinExistence type="predicted"/>
<protein>
    <submittedName>
        <fullName evidence="1">Uncharacterized protein</fullName>
    </submittedName>
</protein>
<evidence type="ECO:0000313" key="2">
    <source>
        <dbReference type="Proteomes" id="UP000053593"/>
    </source>
</evidence>
<sequence>MLNYKVSASASLTASLPIVVFCGHHRFEETSGPQVNCARRPPLVNEQVNDVYLRPNITFKDGVHPPPYSPRIPVICLRPIYHLFLQKALTGRSLSGRELKNQMDVHSPLLIFSACHDYHYDSYPLAHQLPASIPLPRFSGPMSWRTDAILFCAI</sequence>
<reference evidence="1 2" key="1">
    <citation type="submission" date="2014-04" db="EMBL/GenBank/DDBJ databases">
        <title>Evolutionary Origins and Diversification of the Mycorrhizal Mutualists.</title>
        <authorList>
            <consortium name="DOE Joint Genome Institute"/>
            <consortium name="Mycorrhizal Genomics Consortium"/>
            <person name="Kohler A."/>
            <person name="Kuo A."/>
            <person name="Nagy L.G."/>
            <person name="Floudas D."/>
            <person name="Copeland A."/>
            <person name="Barry K.W."/>
            <person name="Cichocki N."/>
            <person name="Veneault-Fourrey C."/>
            <person name="LaButti K."/>
            <person name="Lindquist E.A."/>
            <person name="Lipzen A."/>
            <person name="Lundell T."/>
            <person name="Morin E."/>
            <person name="Murat C."/>
            <person name="Riley R."/>
            <person name="Ohm R."/>
            <person name="Sun H."/>
            <person name="Tunlid A."/>
            <person name="Henrissat B."/>
            <person name="Grigoriev I.V."/>
            <person name="Hibbett D.S."/>
            <person name="Martin F."/>
        </authorList>
    </citation>
    <scope>NUCLEOTIDE SEQUENCE [LARGE SCALE GENOMIC DNA]</scope>
    <source>
        <strain evidence="1 2">FD-317 M1</strain>
    </source>
</reference>
<name>A0A0D0BPR3_9AGAR</name>
<dbReference type="AlphaFoldDB" id="A0A0D0BPR3"/>
<keyword evidence="2" id="KW-1185">Reference proteome</keyword>
<evidence type="ECO:0000313" key="1">
    <source>
        <dbReference type="EMBL" id="KIK51589.1"/>
    </source>
</evidence>
<dbReference type="HOGENOM" id="CLU_1704424_0_0_1"/>